<comment type="caution">
    <text evidence="2">The sequence shown here is derived from an EMBL/GenBank/DDBJ whole genome shotgun (WGS) entry which is preliminary data.</text>
</comment>
<evidence type="ECO:0000313" key="2">
    <source>
        <dbReference type="EMBL" id="ERN51185.1"/>
    </source>
</evidence>
<proteinExistence type="predicted"/>
<keyword evidence="1" id="KW-0472">Membrane</keyword>
<keyword evidence="1" id="KW-0812">Transmembrane</keyword>
<protein>
    <submittedName>
        <fullName evidence="2">Uncharacterized protein</fullName>
    </submittedName>
</protein>
<dbReference type="EMBL" id="ATAE01000070">
    <property type="protein sequence ID" value="ERN51185.1"/>
    <property type="molecule type" value="Genomic_DNA"/>
</dbReference>
<accession>U6SJR6</accession>
<feature type="transmembrane region" description="Helical" evidence="1">
    <location>
        <begin position="7"/>
        <end position="23"/>
    </location>
</feature>
<evidence type="ECO:0000256" key="1">
    <source>
        <dbReference type="SAM" id="Phobius"/>
    </source>
</evidence>
<sequence>MSSSRIFRSLFIGSIAMWSFLLLKGDLLSGDFFNVLSFSFGTIFNIFSIIAGSFLEGFETKHQVKTYLPLSMFIYGIYSVVLNYIFMIEINIMIILLFALVISLIDLVVSKMVKNKSMRQDLANIILAFPLLAFFIGFVLTYFNIKNLADS</sequence>
<feature type="transmembrane region" description="Helical" evidence="1">
    <location>
        <begin position="35"/>
        <end position="55"/>
    </location>
</feature>
<gene>
    <name evidence="2" type="ORF">A33I_20770</name>
</gene>
<organism evidence="2 3">
    <name type="scientific">Alkalihalophilus marmarensis DSM 21297</name>
    <dbReference type="NCBI Taxonomy" id="1188261"/>
    <lineage>
        <taxon>Bacteria</taxon>
        <taxon>Bacillati</taxon>
        <taxon>Bacillota</taxon>
        <taxon>Bacilli</taxon>
        <taxon>Bacillales</taxon>
        <taxon>Bacillaceae</taxon>
        <taxon>Alkalihalophilus</taxon>
    </lineage>
</organism>
<feature type="transmembrane region" description="Helical" evidence="1">
    <location>
        <begin position="92"/>
        <end position="110"/>
    </location>
</feature>
<feature type="transmembrane region" description="Helical" evidence="1">
    <location>
        <begin position="122"/>
        <end position="145"/>
    </location>
</feature>
<keyword evidence="1" id="KW-1133">Transmembrane helix</keyword>
<name>U6SJR6_9BACI</name>
<reference evidence="2 3" key="1">
    <citation type="journal article" date="2013" name="Genome Announc.">
        <title>Genome Sequence of the Extreme Obligate Alkaliphile Bacillus marmarensis Strain DSM 21297.</title>
        <authorList>
            <person name="Wernick D.G."/>
            <person name="Choi K.Y."/>
            <person name="Tat C.A."/>
            <person name="Lafontaine Rivera J.G."/>
            <person name="Liao J.C."/>
        </authorList>
    </citation>
    <scope>NUCLEOTIDE SEQUENCE [LARGE SCALE GENOMIC DNA]</scope>
    <source>
        <strain evidence="2 3">DSM 21297</strain>
    </source>
</reference>
<dbReference type="AlphaFoldDB" id="U6SJR6"/>
<dbReference type="PATRIC" id="fig|1188261.3.peg.3958"/>
<keyword evidence="3" id="KW-1185">Reference proteome</keyword>
<evidence type="ECO:0000313" key="3">
    <source>
        <dbReference type="Proteomes" id="UP000017170"/>
    </source>
</evidence>
<dbReference type="Proteomes" id="UP000017170">
    <property type="component" value="Unassembled WGS sequence"/>
</dbReference>
<feature type="transmembrane region" description="Helical" evidence="1">
    <location>
        <begin position="67"/>
        <end position="86"/>
    </location>
</feature>